<accession>A0AAN9D3Z1</accession>
<name>A0AAN9D3Z1_9TELE</name>
<dbReference type="EMBL" id="JAYKXH010000008">
    <property type="protein sequence ID" value="KAK7160708.1"/>
    <property type="molecule type" value="Genomic_DNA"/>
</dbReference>
<comment type="caution">
    <text evidence="1">The sequence shown here is derived from an EMBL/GenBank/DDBJ whole genome shotgun (WGS) entry which is preliminary data.</text>
</comment>
<evidence type="ECO:0000313" key="2">
    <source>
        <dbReference type="Proteomes" id="UP001364617"/>
    </source>
</evidence>
<dbReference type="Proteomes" id="UP001364617">
    <property type="component" value="Unassembled WGS sequence"/>
</dbReference>
<reference evidence="1 2" key="1">
    <citation type="submission" date="2024-02" db="EMBL/GenBank/DDBJ databases">
        <title>Chromosome-level genome assembly of the Eurasian Minnow (Phoxinus phoxinus).</title>
        <authorList>
            <person name="Oriowo T.O."/>
            <person name="Martin S."/>
            <person name="Stange M."/>
            <person name="Chrysostomakis Y."/>
            <person name="Brown T."/>
            <person name="Winkler S."/>
            <person name="Kukowka S."/>
            <person name="Myers E.W."/>
            <person name="Bohne A."/>
        </authorList>
    </citation>
    <scope>NUCLEOTIDE SEQUENCE [LARGE SCALE GENOMIC DNA]</scope>
    <source>
        <strain evidence="1">ZFMK-TIS-60720</strain>
        <tissue evidence="1">Whole Organism</tissue>
    </source>
</reference>
<proteinExistence type="predicted"/>
<evidence type="ECO:0000313" key="1">
    <source>
        <dbReference type="EMBL" id="KAK7160708.1"/>
    </source>
</evidence>
<dbReference type="AlphaFoldDB" id="A0AAN9D3Z1"/>
<gene>
    <name evidence="1" type="ORF">R3I93_008390</name>
</gene>
<sequence length="74" mass="8434">MEKEGFMRTIDDLHKDLDVQEVCTDGHLGIKALFSTGIYKDIWVVHTVWVVHSLDIWHGSTNRSKKIVAAGQQK</sequence>
<keyword evidence="2" id="KW-1185">Reference proteome</keyword>
<organism evidence="1 2">
    <name type="scientific">Phoxinus phoxinus</name>
    <name type="common">Eurasian minnow</name>
    <dbReference type="NCBI Taxonomy" id="58324"/>
    <lineage>
        <taxon>Eukaryota</taxon>
        <taxon>Metazoa</taxon>
        <taxon>Chordata</taxon>
        <taxon>Craniata</taxon>
        <taxon>Vertebrata</taxon>
        <taxon>Euteleostomi</taxon>
        <taxon>Actinopterygii</taxon>
        <taxon>Neopterygii</taxon>
        <taxon>Teleostei</taxon>
        <taxon>Ostariophysi</taxon>
        <taxon>Cypriniformes</taxon>
        <taxon>Leuciscidae</taxon>
        <taxon>Phoxininae</taxon>
        <taxon>Phoxinus</taxon>
    </lineage>
</organism>
<protein>
    <submittedName>
        <fullName evidence="1">Uncharacterized protein</fullName>
    </submittedName>
</protein>